<feature type="domain" description="tRNA synthetases class I (E and Q) anti-codon binding" evidence="13">
    <location>
        <begin position="505"/>
        <end position="561"/>
    </location>
</feature>
<reference evidence="14" key="1">
    <citation type="journal article" date="2020" name="Phytopathology">
        <title>Genome sequence of the chestnut blight fungus Cryphonectria parasitica EP155: A fundamental resource for an archetypical invasive plant pathogen.</title>
        <authorList>
            <person name="Crouch J.A."/>
            <person name="Dawe A."/>
            <person name="Aerts A."/>
            <person name="Barry K."/>
            <person name="Churchill A.C.L."/>
            <person name="Grimwood J."/>
            <person name="Hillman B."/>
            <person name="Milgroom M.G."/>
            <person name="Pangilinan J."/>
            <person name="Smith M."/>
            <person name="Salamov A."/>
            <person name="Schmutz J."/>
            <person name="Yadav J."/>
            <person name="Grigoriev I.V."/>
            <person name="Nuss D."/>
        </authorList>
    </citation>
    <scope>NUCLEOTIDE SEQUENCE</scope>
    <source>
        <strain evidence="14">EP155</strain>
    </source>
</reference>
<dbReference type="AlphaFoldDB" id="A0A9P5CLS4"/>
<dbReference type="GeneID" id="63842650"/>
<comment type="similarity">
    <text evidence="1 9">Belongs to the class-I aminoacyl-tRNA synthetase family.</text>
</comment>
<dbReference type="GO" id="GO:0005524">
    <property type="term" value="F:ATP binding"/>
    <property type="evidence" value="ECO:0007669"/>
    <property type="project" value="UniProtKB-KW"/>
</dbReference>
<dbReference type="OrthoDB" id="10250478at2759"/>
<organism evidence="14 15">
    <name type="scientific">Cryphonectria parasitica (strain ATCC 38755 / EP155)</name>
    <dbReference type="NCBI Taxonomy" id="660469"/>
    <lineage>
        <taxon>Eukaryota</taxon>
        <taxon>Fungi</taxon>
        <taxon>Dikarya</taxon>
        <taxon>Ascomycota</taxon>
        <taxon>Pezizomycotina</taxon>
        <taxon>Sordariomycetes</taxon>
        <taxon>Sordariomycetidae</taxon>
        <taxon>Diaporthales</taxon>
        <taxon>Cryphonectriaceae</taxon>
        <taxon>Cryphonectria-Endothia species complex</taxon>
        <taxon>Cryphonectria</taxon>
    </lineage>
</organism>
<evidence type="ECO:0000259" key="13">
    <source>
        <dbReference type="Pfam" id="PF20974"/>
    </source>
</evidence>
<dbReference type="InterPro" id="IPR020059">
    <property type="entry name" value="Glu/Gln-tRNA-synth_Ib_codon-bd"/>
</dbReference>
<dbReference type="Pfam" id="PF20974">
    <property type="entry name" value="tRNA-synt_1c_C2"/>
    <property type="match status" value="1"/>
</dbReference>
<keyword evidence="4 9" id="KW-0547">Nucleotide-binding</keyword>
<dbReference type="FunFam" id="2.40.240.10:FF:000007">
    <property type="entry name" value="Glutamine--tRNA ligase"/>
    <property type="match status" value="1"/>
</dbReference>
<dbReference type="NCBIfam" id="TIGR00440">
    <property type="entry name" value="glnS"/>
    <property type="match status" value="1"/>
</dbReference>
<evidence type="ECO:0000256" key="8">
    <source>
        <dbReference type="ARBA" id="ARBA00048270"/>
    </source>
</evidence>
<evidence type="ECO:0000256" key="6">
    <source>
        <dbReference type="ARBA" id="ARBA00022917"/>
    </source>
</evidence>
<comment type="catalytic activity">
    <reaction evidence="8">
        <text>tRNA(Gln) + L-glutamine + ATP = L-glutaminyl-tRNA(Gln) + AMP + diphosphate</text>
        <dbReference type="Rhea" id="RHEA:20121"/>
        <dbReference type="Rhea" id="RHEA-COMP:9662"/>
        <dbReference type="Rhea" id="RHEA-COMP:9681"/>
        <dbReference type="ChEBI" id="CHEBI:30616"/>
        <dbReference type="ChEBI" id="CHEBI:33019"/>
        <dbReference type="ChEBI" id="CHEBI:58359"/>
        <dbReference type="ChEBI" id="CHEBI:78442"/>
        <dbReference type="ChEBI" id="CHEBI:78521"/>
        <dbReference type="ChEBI" id="CHEBI:456215"/>
        <dbReference type="EC" id="6.1.1.18"/>
    </reaction>
</comment>
<dbReference type="Proteomes" id="UP000803844">
    <property type="component" value="Unassembled WGS sequence"/>
</dbReference>
<evidence type="ECO:0000256" key="1">
    <source>
        <dbReference type="ARBA" id="ARBA00005594"/>
    </source>
</evidence>
<gene>
    <name evidence="14" type="ORF">M406DRAFT_72152</name>
</gene>
<proteinExistence type="inferred from homology"/>
<evidence type="ECO:0000259" key="12">
    <source>
        <dbReference type="Pfam" id="PF03950"/>
    </source>
</evidence>
<dbReference type="PANTHER" id="PTHR43097">
    <property type="entry name" value="GLUTAMINE-TRNA LIGASE"/>
    <property type="match status" value="1"/>
</dbReference>
<dbReference type="GO" id="GO:0005829">
    <property type="term" value="C:cytosol"/>
    <property type="evidence" value="ECO:0007669"/>
    <property type="project" value="TreeGrafter"/>
</dbReference>
<feature type="region of interest" description="Disordered" evidence="10">
    <location>
        <begin position="39"/>
        <end position="63"/>
    </location>
</feature>
<evidence type="ECO:0000259" key="11">
    <source>
        <dbReference type="Pfam" id="PF00749"/>
    </source>
</evidence>
<dbReference type="FunFam" id="2.40.240.10:FF:000015">
    <property type="entry name" value="Glutaminyl-tRNA synthetase"/>
    <property type="match status" value="1"/>
</dbReference>
<keyword evidence="3 9" id="KW-0436">Ligase</keyword>
<dbReference type="InterPro" id="IPR020056">
    <property type="entry name" value="Rbsml_bL25/Gln-tRNA_synth_N"/>
</dbReference>
<dbReference type="InterPro" id="IPR000924">
    <property type="entry name" value="Glu/Gln-tRNA-synth"/>
</dbReference>
<dbReference type="Pfam" id="PF00749">
    <property type="entry name" value="tRNA-synt_1c"/>
    <property type="match status" value="1"/>
</dbReference>
<dbReference type="PROSITE" id="PS00178">
    <property type="entry name" value="AA_TRNA_LIGASE_I"/>
    <property type="match status" value="1"/>
</dbReference>
<dbReference type="InterPro" id="IPR011035">
    <property type="entry name" value="Ribosomal_bL25/Gln-tRNA_synth"/>
</dbReference>
<dbReference type="InterPro" id="IPR014729">
    <property type="entry name" value="Rossmann-like_a/b/a_fold"/>
</dbReference>
<evidence type="ECO:0000256" key="3">
    <source>
        <dbReference type="ARBA" id="ARBA00022598"/>
    </source>
</evidence>
<evidence type="ECO:0000256" key="2">
    <source>
        <dbReference type="ARBA" id="ARBA00012836"/>
    </source>
</evidence>
<comment type="caution">
    <text evidence="14">The sequence shown here is derived from an EMBL/GenBank/DDBJ whole genome shotgun (WGS) entry which is preliminary data.</text>
</comment>
<dbReference type="InterPro" id="IPR020058">
    <property type="entry name" value="Glu/Gln-tRNA-synth_Ib_cat-dom"/>
</dbReference>
<dbReference type="PANTHER" id="PTHR43097:SF4">
    <property type="entry name" value="GLUTAMINE--TRNA LIGASE"/>
    <property type="match status" value="1"/>
</dbReference>
<feature type="domain" description="Glutamyl/glutaminyl-tRNA synthetase class Ib anti-codon binding" evidence="12">
    <location>
        <begin position="397"/>
        <end position="494"/>
    </location>
</feature>
<dbReference type="EMBL" id="MU032350">
    <property type="protein sequence ID" value="KAF3762125.1"/>
    <property type="molecule type" value="Genomic_DNA"/>
</dbReference>
<dbReference type="InterPro" id="IPR004514">
    <property type="entry name" value="Gln-tRNA-synth"/>
</dbReference>
<sequence length="619" mass="70794">MAEAIIEPTAKLQLDEETGEMVSKNELKKRLQKRAKKAATAALRNVKPTPASKTTPANTVKPEEHIEDPDTMFKQGFPADVYKLRPSKDVVTRFPPEPNGYLHLGHAKAIAVNFGFARHLWRQNNPQVPFDDTNPDAEKEEYFVAIKETIRWLGFTPSEITYASNTFSECQRMPVCHCNDVETKLQRGGEEGSSPRYRCEHAKHDVETNLNKFRGMRDGEYAPQTAWLRMKQDIENPNPQMRDIAAYRIPKNQELHFRTGTKWQIYPTYDFAHCLCDSFEGITHSLCTTEFIMSRESYEWLNQLLVSFQPMQREYGRLKLNGTVMSKRDLRALIETETVRGWDDPRLYTLKAIRRRGIPPGALLSFIHELGVTTATTSIDIKRFEQSARRYLELTVPRLMLVLDPVPLVIEDAEELDLDIPFSPKDPRMGSHKIRLTKRVYIDRSDFREIDSKDYFRLAPGKTVGLLQMPYPVRAVSFTKDDTTGAVKEIRVVFDKDGKKPKTYIQWVPEGSPNAEVRIHASLFKSDDPKSAPGGFMSDINHNSETIWPNAMIETGFYEARKRAPWPEAEGKKTGEVRPGSVRFQAMRVAYFALDSDSTNDKIVLNRIVALKEDSGKNS</sequence>
<dbReference type="GO" id="GO:0006425">
    <property type="term" value="P:glutaminyl-tRNA aminoacylation"/>
    <property type="evidence" value="ECO:0007669"/>
    <property type="project" value="InterPro"/>
</dbReference>
<accession>A0A9P5CLS4</accession>
<evidence type="ECO:0000256" key="7">
    <source>
        <dbReference type="ARBA" id="ARBA00023146"/>
    </source>
</evidence>
<evidence type="ECO:0000313" key="14">
    <source>
        <dbReference type="EMBL" id="KAF3762125.1"/>
    </source>
</evidence>
<feature type="domain" description="Glutamyl/glutaminyl-tRNA synthetase class Ib catalytic" evidence="11">
    <location>
        <begin position="90"/>
        <end position="392"/>
    </location>
</feature>
<dbReference type="GO" id="GO:0004819">
    <property type="term" value="F:glutamine-tRNA ligase activity"/>
    <property type="evidence" value="ECO:0007669"/>
    <property type="project" value="UniProtKB-EC"/>
</dbReference>
<evidence type="ECO:0000256" key="9">
    <source>
        <dbReference type="RuleBase" id="RU363037"/>
    </source>
</evidence>
<keyword evidence="15" id="KW-1185">Reference proteome</keyword>
<keyword evidence="6 9" id="KW-0648">Protein biosynthesis</keyword>
<keyword evidence="5 9" id="KW-0067">ATP-binding</keyword>
<dbReference type="RefSeq" id="XP_040773104.1">
    <property type="nucleotide sequence ID" value="XM_040925521.1"/>
</dbReference>
<name>A0A9P5CLS4_CRYP1</name>
<dbReference type="InterPro" id="IPR050132">
    <property type="entry name" value="Gln/Glu-tRNA_Ligase"/>
</dbReference>
<evidence type="ECO:0000313" key="15">
    <source>
        <dbReference type="Proteomes" id="UP000803844"/>
    </source>
</evidence>
<protein>
    <recommendedName>
        <fullName evidence="2">glutamine--tRNA ligase</fullName>
        <ecNumber evidence="2">6.1.1.18</ecNumber>
    </recommendedName>
</protein>
<keyword evidence="7 9" id="KW-0030">Aminoacyl-tRNA synthetase</keyword>
<dbReference type="InterPro" id="IPR049437">
    <property type="entry name" value="tRNA-synt_1c_C2"/>
</dbReference>
<dbReference type="Gene3D" id="3.40.50.620">
    <property type="entry name" value="HUPs"/>
    <property type="match status" value="1"/>
</dbReference>
<evidence type="ECO:0000256" key="10">
    <source>
        <dbReference type="SAM" id="MobiDB-lite"/>
    </source>
</evidence>
<dbReference type="Pfam" id="PF03950">
    <property type="entry name" value="tRNA-synt_1c_C"/>
    <property type="match status" value="1"/>
</dbReference>
<dbReference type="SUPFAM" id="SSF50715">
    <property type="entry name" value="Ribosomal protein L25-like"/>
    <property type="match status" value="1"/>
</dbReference>
<dbReference type="InterPro" id="IPR001412">
    <property type="entry name" value="aa-tRNA-synth_I_CS"/>
</dbReference>
<dbReference type="EC" id="6.1.1.18" evidence="2"/>
<evidence type="ECO:0000256" key="5">
    <source>
        <dbReference type="ARBA" id="ARBA00022840"/>
    </source>
</evidence>
<dbReference type="Gene3D" id="2.40.240.10">
    <property type="entry name" value="Ribosomal Protein L25, Chain P"/>
    <property type="match status" value="2"/>
</dbReference>
<dbReference type="SUPFAM" id="SSF52374">
    <property type="entry name" value="Nucleotidylyl transferase"/>
    <property type="match status" value="1"/>
</dbReference>
<evidence type="ECO:0000256" key="4">
    <source>
        <dbReference type="ARBA" id="ARBA00022741"/>
    </source>
</evidence>
<dbReference type="PRINTS" id="PR00987">
    <property type="entry name" value="TRNASYNTHGLU"/>
</dbReference>